<dbReference type="EMBL" id="KQ424627">
    <property type="protein sequence ID" value="KOF70736.1"/>
    <property type="molecule type" value="Genomic_DNA"/>
</dbReference>
<evidence type="ECO:0008006" key="2">
    <source>
        <dbReference type="Google" id="ProtNLM"/>
    </source>
</evidence>
<gene>
    <name evidence="1" type="ORF">OCBIM_22002302mg</name>
</gene>
<dbReference type="Gene3D" id="3.60.10.10">
    <property type="entry name" value="Endonuclease/exonuclease/phosphatase"/>
    <property type="match status" value="1"/>
</dbReference>
<dbReference type="InterPro" id="IPR036691">
    <property type="entry name" value="Endo/exonu/phosph_ase_sf"/>
</dbReference>
<dbReference type="AlphaFoldDB" id="A0A0L8G139"/>
<reference evidence="1" key="1">
    <citation type="submission" date="2015-07" db="EMBL/GenBank/DDBJ databases">
        <title>MeaNS - Measles Nucleotide Surveillance Program.</title>
        <authorList>
            <person name="Tran T."/>
            <person name="Druce J."/>
        </authorList>
    </citation>
    <scope>NUCLEOTIDE SEQUENCE</scope>
    <source>
        <strain evidence="1">UCB-OBI-ISO-001</strain>
        <tissue evidence="1">Gonad</tissue>
    </source>
</reference>
<dbReference type="SUPFAM" id="SSF56219">
    <property type="entry name" value="DNase I-like"/>
    <property type="match status" value="1"/>
</dbReference>
<feature type="non-terminal residue" evidence="1">
    <location>
        <position position="328"/>
    </location>
</feature>
<evidence type="ECO:0000313" key="1">
    <source>
        <dbReference type="EMBL" id="KOF70736.1"/>
    </source>
</evidence>
<protein>
    <recommendedName>
        <fullName evidence="2">Endonuclease/exonuclease/phosphatase domain-containing protein</fullName>
    </recommendedName>
</protein>
<accession>A0A0L8G139</accession>
<dbReference type="OrthoDB" id="6131434at2759"/>
<organism evidence="1">
    <name type="scientific">Octopus bimaculoides</name>
    <name type="common">California two-spotted octopus</name>
    <dbReference type="NCBI Taxonomy" id="37653"/>
    <lineage>
        <taxon>Eukaryota</taxon>
        <taxon>Metazoa</taxon>
        <taxon>Spiralia</taxon>
        <taxon>Lophotrochozoa</taxon>
        <taxon>Mollusca</taxon>
        <taxon>Cephalopoda</taxon>
        <taxon>Coleoidea</taxon>
        <taxon>Octopodiformes</taxon>
        <taxon>Octopoda</taxon>
        <taxon>Incirrata</taxon>
        <taxon>Octopodidae</taxon>
        <taxon>Octopus</taxon>
    </lineage>
</organism>
<name>A0A0L8G139_OCTBM</name>
<proteinExistence type="predicted"/>
<sequence length="328" mass="37208">MLECQNHLDSDDRGHSEYQSTLIVHELSRLENDIAALSEVQLPEEGSLKEHSARCVSFIIRNFIASMLETLPADHSDCIISMCLPLENKEHVMIFSVYSPTLQSDPVDKDKFYSDLCRLLQGTSIDDKVIILGDFNASVGQDSETWKGCKLKPHFKPKSTKKTGLTNNKKIKTCDLQINEVKVNFQAGLQAKLYKSNCPSDPSPEILWEQLKITILQTSAEILGFTKKKNKDWFDESAVLIQKLLKKQFVHQAHLAQPACLEKKAAFRQASSFLQHKLCEVQNERWTNLAWRTQLCTDSGEYRGFYEALKAVYGPVHQVRSPCTAQMA</sequence>